<dbReference type="Gene3D" id="1.10.260.40">
    <property type="entry name" value="lambda repressor-like DNA-binding domains"/>
    <property type="match status" value="1"/>
</dbReference>
<dbReference type="CDD" id="cd00093">
    <property type="entry name" value="HTH_XRE"/>
    <property type="match status" value="1"/>
</dbReference>
<accession>A0ABU8XJP3</accession>
<evidence type="ECO:0000313" key="2">
    <source>
        <dbReference type="EMBL" id="MEJ8859919.1"/>
    </source>
</evidence>
<keyword evidence="3" id="KW-1185">Reference proteome</keyword>
<dbReference type="PROSITE" id="PS50943">
    <property type="entry name" value="HTH_CROC1"/>
    <property type="match status" value="1"/>
</dbReference>
<reference evidence="2 3" key="1">
    <citation type="submission" date="2024-03" db="EMBL/GenBank/DDBJ databases">
        <title>Novel species of the genus Variovorax.</title>
        <authorList>
            <person name="Liu Q."/>
            <person name="Xin Y.-H."/>
        </authorList>
    </citation>
    <scope>NUCLEOTIDE SEQUENCE [LARGE SCALE GENOMIC DNA]</scope>
    <source>
        <strain evidence="2 3">KACC 18901</strain>
    </source>
</reference>
<proteinExistence type="predicted"/>
<organism evidence="2 3">
    <name type="scientific">Variovorax robiniae</name>
    <dbReference type="NCBI Taxonomy" id="1836199"/>
    <lineage>
        <taxon>Bacteria</taxon>
        <taxon>Pseudomonadati</taxon>
        <taxon>Pseudomonadota</taxon>
        <taxon>Betaproteobacteria</taxon>
        <taxon>Burkholderiales</taxon>
        <taxon>Comamonadaceae</taxon>
        <taxon>Variovorax</taxon>
    </lineage>
</organism>
<evidence type="ECO:0000313" key="3">
    <source>
        <dbReference type="Proteomes" id="UP001367030"/>
    </source>
</evidence>
<protein>
    <submittedName>
        <fullName evidence="2">Helix-turn-helix domain-containing protein</fullName>
    </submittedName>
</protein>
<gene>
    <name evidence="2" type="ORF">WKW79_35595</name>
</gene>
<dbReference type="SMART" id="SM00530">
    <property type="entry name" value="HTH_XRE"/>
    <property type="match status" value="1"/>
</dbReference>
<dbReference type="InterPro" id="IPR010982">
    <property type="entry name" value="Lambda_DNA-bd_dom_sf"/>
</dbReference>
<dbReference type="Pfam" id="PF01381">
    <property type="entry name" value="HTH_3"/>
    <property type="match status" value="1"/>
</dbReference>
<dbReference type="InterPro" id="IPR001387">
    <property type="entry name" value="Cro/C1-type_HTH"/>
</dbReference>
<name>A0ABU8XJP3_9BURK</name>
<dbReference type="Proteomes" id="UP001367030">
    <property type="component" value="Unassembled WGS sequence"/>
</dbReference>
<comment type="caution">
    <text evidence="2">The sequence shown here is derived from an EMBL/GenBank/DDBJ whole genome shotgun (WGS) entry which is preliminary data.</text>
</comment>
<sequence>MTSTPIPSPVVRAMERFGRNISLARRRRNLTQVDLAGRIGVTVNTVRRLEAGHPGVALQHIARALQVFGELEKLEALMDTAHDSIGMALQDEKLPKIIQPPRGRKNAGAF</sequence>
<dbReference type="RefSeq" id="WP_340339951.1">
    <property type="nucleotide sequence ID" value="NZ_JBBKZS010000043.1"/>
</dbReference>
<dbReference type="SUPFAM" id="SSF47413">
    <property type="entry name" value="lambda repressor-like DNA-binding domains"/>
    <property type="match status" value="1"/>
</dbReference>
<dbReference type="EMBL" id="JBBKZS010000043">
    <property type="protein sequence ID" value="MEJ8859919.1"/>
    <property type="molecule type" value="Genomic_DNA"/>
</dbReference>
<feature type="domain" description="HTH cro/C1-type" evidence="1">
    <location>
        <begin position="21"/>
        <end position="71"/>
    </location>
</feature>
<evidence type="ECO:0000259" key="1">
    <source>
        <dbReference type="PROSITE" id="PS50943"/>
    </source>
</evidence>